<accession>A0ACD1A715</accession>
<protein>
    <submittedName>
        <fullName evidence="1">Iron-containing alcohol dehydrogenase</fullName>
    </submittedName>
</protein>
<dbReference type="EMBL" id="CP042469">
    <property type="protein sequence ID" value="QOX62178.1"/>
    <property type="molecule type" value="Genomic_DNA"/>
</dbReference>
<dbReference type="Proteomes" id="UP000594014">
    <property type="component" value="Chromosome"/>
</dbReference>
<evidence type="ECO:0000313" key="1">
    <source>
        <dbReference type="EMBL" id="QOX62178.1"/>
    </source>
</evidence>
<sequence length="392" mass="43534">MLNFDYENRTRIIFGKGKQAMVGELIKPYGNKILFHYGGESIKKSGLYDEVRSALEAAGVSYVELGGVKPNPRLSLVREGIRICREEGIDFILAVGGGSVIDSAKAIALGVLYDGDIWDYFLTKKPAGKVLDLATILTLPATGSESSDSVVISQEETQLKMGYHSDKIRPVFSIMNPELYFTLPKNQIANGVCDMMSHILERYFTTTVKADVTDGLCESTLKAIMKNALILNRNHKDYDAWAEVAFAGTIAHNGLLGLGRAQDWACHKMEHELSAIYDVAHGAGLAVLTPSWMRYVYKTNINMFVQFAVNVMGVEGTYRDPDAIVNEGIDRLERFFITIGLPITLRELGMDDSNLELMAKKATWYSDGKETPVGGFQKLSWKDILEIYKMAQ</sequence>
<name>A0ACD1A715_9FIRM</name>
<reference evidence="1" key="1">
    <citation type="submission" date="2019-08" db="EMBL/GenBank/DDBJ databases">
        <title>Genome sequence of Clostridiales bacterium MT110.</title>
        <authorList>
            <person name="Cao J."/>
        </authorList>
    </citation>
    <scope>NUCLEOTIDE SEQUENCE</scope>
    <source>
        <strain evidence="1">MT110</strain>
    </source>
</reference>
<organism evidence="1 2">
    <name type="scientific">Anoxybacterium hadale</name>
    <dbReference type="NCBI Taxonomy" id="3408580"/>
    <lineage>
        <taxon>Bacteria</taxon>
        <taxon>Bacillati</taxon>
        <taxon>Bacillota</taxon>
        <taxon>Clostridia</taxon>
        <taxon>Peptostreptococcales</taxon>
        <taxon>Anaerovoracaceae</taxon>
        <taxon>Anoxybacterium</taxon>
    </lineage>
</organism>
<evidence type="ECO:0000313" key="2">
    <source>
        <dbReference type="Proteomes" id="UP000594014"/>
    </source>
</evidence>
<keyword evidence="2" id="KW-1185">Reference proteome</keyword>
<gene>
    <name evidence="1" type="ORF">FRZ06_01835</name>
</gene>
<proteinExistence type="predicted"/>